<gene>
    <name evidence="1" type="ORF">BpHYR1_038977</name>
</gene>
<organism evidence="1 2">
    <name type="scientific">Brachionus plicatilis</name>
    <name type="common">Marine rotifer</name>
    <name type="synonym">Brachionus muelleri</name>
    <dbReference type="NCBI Taxonomy" id="10195"/>
    <lineage>
        <taxon>Eukaryota</taxon>
        <taxon>Metazoa</taxon>
        <taxon>Spiralia</taxon>
        <taxon>Gnathifera</taxon>
        <taxon>Rotifera</taxon>
        <taxon>Eurotatoria</taxon>
        <taxon>Monogononta</taxon>
        <taxon>Pseudotrocha</taxon>
        <taxon>Ploima</taxon>
        <taxon>Brachionidae</taxon>
        <taxon>Brachionus</taxon>
    </lineage>
</organism>
<proteinExistence type="predicted"/>
<dbReference type="AlphaFoldDB" id="A0A3M7SGT3"/>
<dbReference type="EMBL" id="REGN01001387">
    <property type="protein sequence ID" value="RNA35003.1"/>
    <property type="molecule type" value="Genomic_DNA"/>
</dbReference>
<accession>A0A3M7SGT3</accession>
<evidence type="ECO:0000313" key="1">
    <source>
        <dbReference type="EMBL" id="RNA35003.1"/>
    </source>
</evidence>
<dbReference type="Proteomes" id="UP000276133">
    <property type="component" value="Unassembled WGS sequence"/>
</dbReference>
<protein>
    <submittedName>
        <fullName evidence="1">Uncharacterized protein</fullName>
    </submittedName>
</protein>
<reference evidence="1 2" key="1">
    <citation type="journal article" date="2018" name="Sci. Rep.">
        <title>Genomic signatures of local adaptation to the degree of environmental predictability in rotifers.</title>
        <authorList>
            <person name="Franch-Gras L."/>
            <person name="Hahn C."/>
            <person name="Garcia-Roger E.M."/>
            <person name="Carmona M.J."/>
            <person name="Serra M."/>
            <person name="Gomez A."/>
        </authorList>
    </citation>
    <scope>NUCLEOTIDE SEQUENCE [LARGE SCALE GENOMIC DNA]</scope>
    <source>
        <strain evidence="1">HYR1</strain>
    </source>
</reference>
<sequence>MERAVGGTRSDGPVDVQLEHVEYFVAYFFLSNLGVVGQSDQCFGVAAVHGHGQVEGQRQIVFVQEVVDARRPILQAEHSYGVGAEQE</sequence>
<evidence type="ECO:0000313" key="2">
    <source>
        <dbReference type="Proteomes" id="UP000276133"/>
    </source>
</evidence>
<comment type="caution">
    <text evidence="1">The sequence shown here is derived from an EMBL/GenBank/DDBJ whole genome shotgun (WGS) entry which is preliminary data.</text>
</comment>
<keyword evidence="2" id="KW-1185">Reference proteome</keyword>
<name>A0A3M7SGT3_BRAPC</name>